<reference evidence="2 3" key="1">
    <citation type="journal article" date="2021" name="Nat. Commun.">
        <title>Genetic determinants of endophytism in the Arabidopsis root mycobiome.</title>
        <authorList>
            <person name="Mesny F."/>
            <person name="Miyauchi S."/>
            <person name="Thiergart T."/>
            <person name="Pickel B."/>
            <person name="Atanasova L."/>
            <person name="Karlsson M."/>
            <person name="Huettel B."/>
            <person name="Barry K.W."/>
            <person name="Haridas S."/>
            <person name="Chen C."/>
            <person name="Bauer D."/>
            <person name="Andreopoulos W."/>
            <person name="Pangilinan J."/>
            <person name="LaButti K."/>
            <person name="Riley R."/>
            <person name="Lipzen A."/>
            <person name="Clum A."/>
            <person name="Drula E."/>
            <person name="Henrissat B."/>
            <person name="Kohler A."/>
            <person name="Grigoriev I.V."/>
            <person name="Martin F.M."/>
            <person name="Hacquard S."/>
        </authorList>
    </citation>
    <scope>NUCLEOTIDE SEQUENCE [LARGE SCALE GENOMIC DNA]</scope>
    <source>
        <strain evidence="2 3">MPI-SDFR-AT-0080</strain>
    </source>
</reference>
<feature type="domain" description="Heterokaryon incompatibility" evidence="1">
    <location>
        <begin position="18"/>
        <end position="157"/>
    </location>
</feature>
<feature type="non-terminal residue" evidence="2">
    <location>
        <position position="1"/>
    </location>
</feature>
<evidence type="ECO:0000313" key="3">
    <source>
        <dbReference type="Proteomes" id="UP000774617"/>
    </source>
</evidence>
<dbReference type="EMBL" id="JAGTJR010000003">
    <property type="protein sequence ID" value="KAH7062509.1"/>
    <property type="molecule type" value="Genomic_DNA"/>
</dbReference>
<comment type="caution">
    <text evidence="2">The sequence shown here is derived from an EMBL/GenBank/DDBJ whole genome shotgun (WGS) entry which is preliminary data.</text>
</comment>
<dbReference type="PANTHER" id="PTHR33112:SF1">
    <property type="entry name" value="HETEROKARYON INCOMPATIBILITY DOMAIN-CONTAINING PROTEIN"/>
    <property type="match status" value="1"/>
</dbReference>
<sequence>VIDCCARSVVPAPKNCRYAALSYVWGVDPEFASSGGPSDKGILPAVLPLTVEDTIAASLELGIPFIWINRYCVPQDAEKEKHEQIRNMHRIYLCAEVTLVAVAGDGPDYGLLGVSKRRRVRQIEVLIGSTLLLHTGNDSSETLESSKWHRRAWTFQEVVLSRRRLIFTDDQLYFEGNRMGCRKSTEEPLLDIYDDDHYGSGIRFRTNLIPRSPDQPFMFLYLARTRLGGTLE</sequence>
<gene>
    <name evidence="2" type="ORF">B0J12DRAFT_563674</name>
</gene>
<evidence type="ECO:0000259" key="1">
    <source>
        <dbReference type="Pfam" id="PF06985"/>
    </source>
</evidence>
<name>A0ABQ8GTR6_9PEZI</name>
<accession>A0ABQ8GTR6</accession>
<keyword evidence="3" id="KW-1185">Reference proteome</keyword>
<dbReference type="Pfam" id="PF06985">
    <property type="entry name" value="HET"/>
    <property type="match status" value="1"/>
</dbReference>
<proteinExistence type="predicted"/>
<dbReference type="PANTHER" id="PTHR33112">
    <property type="entry name" value="DOMAIN PROTEIN, PUTATIVE-RELATED"/>
    <property type="match status" value="1"/>
</dbReference>
<dbReference type="Proteomes" id="UP000774617">
    <property type="component" value="Unassembled WGS sequence"/>
</dbReference>
<organism evidence="2 3">
    <name type="scientific">Macrophomina phaseolina</name>
    <dbReference type="NCBI Taxonomy" id="35725"/>
    <lineage>
        <taxon>Eukaryota</taxon>
        <taxon>Fungi</taxon>
        <taxon>Dikarya</taxon>
        <taxon>Ascomycota</taxon>
        <taxon>Pezizomycotina</taxon>
        <taxon>Dothideomycetes</taxon>
        <taxon>Dothideomycetes incertae sedis</taxon>
        <taxon>Botryosphaeriales</taxon>
        <taxon>Botryosphaeriaceae</taxon>
        <taxon>Macrophomina</taxon>
    </lineage>
</organism>
<evidence type="ECO:0000313" key="2">
    <source>
        <dbReference type="EMBL" id="KAH7062509.1"/>
    </source>
</evidence>
<dbReference type="InterPro" id="IPR010730">
    <property type="entry name" value="HET"/>
</dbReference>
<protein>
    <submittedName>
        <fullName evidence="2">Heterokaryon incompatibility protein-domain-containing protein</fullName>
    </submittedName>
</protein>